<dbReference type="AlphaFoldDB" id="A0A165EH50"/>
<dbReference type="InParanoid" id="A0A165EH50"/>
<feature type="region of interest" description="Disordered" evidence="1">
    <location>
        <begin position="231"/>
        <end position="285"/>
    </location>
</feature>
<evidence type="ECO:0000256" key="1">
    <source>
        <dbReference type="SAM" id="MobiDB-lite"/>
    </source>
</evidence>
<evidence type="ECO:0000313" key="2">
    <source>
        <dbReference type="EMBL" id="KZT54859.1"/>
    </source>
</evidence>
<feature type="compositionally biased region" description="Basic and acidic residues" evidence="1">
    <location>
        <begin position="275"/>
        <end position="285"/>
    </location>
</feature>
<feature type="region of interest" description="Disordered" evidence="1">
    <location>
        <begin position="1"/>
        <end position="51"/>
    </location>
</feature>
<sequence>MASIASPHPALPHSHAPTKPGAHILHPPTPPHSSPSSPSSTHSSSSAIFERDIEPLSLSSLPAPRDHTLAAFVPSVLDEAIEALTAADGVGAEDVEVEVAGPSQEGEADGFRRSPSPPGIPAAASLAAARPPLAERQSTTPFIPGGFNPVPAVVAPTGLTTPPSPGSPHRQLDPLLAPFPTTSMAASPTPHLPSTLSPAAPTPRVPSASAHPSKRLSFLTYSDLLHSSPVTSLPLSQVTSPQQPPPHLSYLASAPGPGSAGRSREQSAYGDEGGEWEREKLGRGLDERLEEVLKGREGKA</sequence>
<feature type="compositionally biased region" description="Low complexity" evidence="1">
    <location>
        <begin position="121"/>
        <end position="134"/>
    </location>
</feature>
<protein>
    <submittedName>
        <fullName evidence="2">Uncharacterized protein</fullName>
    </submittedName>
</protein>
<feature type="compositionally biased region" description="Low complexity" evidence="1">
    <location>
        <begin position="34"/>
        <end position="46"/>
    </location>
</feature>
<dbReference type="Proteomes" id="UP000076842">
    <property type="component" value="Unassembled WGS sequence"/>
</dbReference>
<accession>A0A165EH50</accession>
<feature type="compositionally biased region" description="Low complexity" evidence="1">
    <location>
        <begin position="187"/>
        <end position="198"/>
    </location>
</feature>
<feature type="compositionally biased region" description="Low complexity" evidence="1">
    <location>
        <begin position="1"/>
        <end position="17"/>
    </location>
</feature>
<dbReference type="EMBL" id="KV424005">
    <property type="protein sequence ID" value="KZT54859.1"/>
    <property type="molecule type" value="Genomic_DNA"/>
</dbReference>
<organism evidence="2 3">
    <name type="scientific">Calocera cornea HHB12733</name>
    <dbReference type="NCBI Taxonomy" id="1353952"/>
    <lineage>
        <taxon>Eukaryota</taxon>
        <taxon>Fungi</taxon>
        <taxon>Dikarya</taxon>
        <taxon>Basidiomycota</taxon>
        <taxon>Agaricomycotina</taxon>
        <taxon>Dacrymycetes</taxon>
        <taxon>Dacrymycetales</taxon>
        <taxon>Dacrymycetaceae</taxon>
        <taxon>Calocera</taxon>
    </lineage>
</organism>
<proteinExistence type="predicted"/>
<name>A0A165EH50_9BASI</name>
<keyword evidence="3" id="KW-1185">Reference proteome</keyword>
<feature type="compositionally biased region" description="Polar residues" evidence="1">
    <location>
        <begin position="231"/>
        <end position="241"/>
    </location>
</feature>
<gene>
    <name evidence="2" type="ORF">CALCODRAFT_519077</name>
</gene>
<dbReference type="OrthoDB" id="2563900at2759"/>
<reference evidence="2 3" key="1">
    <citation type="journal article" date="2016" name="Mol. Biol. Evol.">
        <title>Comparative Genomics of Early-Diverging Mushroom-Forming Fungi Provides Insights into the Origins of Lignocellulose Decay Capabilities.</title>
        <authorList>
            <person name="Nagy L.G."/>
            <person name="Riley R."/>
            <person name="Tritt A."/>
            <person name="Adam C."/>
            <person name="Daum C."/>
            <person name="Floudas D."/>
            <person name="Sun H."/>
            <person name="Yadav J.S."/>
            <person name="Pangilinan J."/>
            <person name="Larsson K.H."/>
            <person name="Matsuura K."/>
            <person name="Barry K."/>
            <person name="Labutti K."/>
            <person name="Kuo R."/>
            <person name="Ohm R.A."/>
            <person name="Bhattacharya S.S."/>
            <person name="Shirouzu T."/>
            <person name="Yoshinaga Y."/>
            <person name="Martin F.M."/>
            <person name="Grigoriev I.V."/>
            <person name="Hibbett D.S."/>
        </authorList>
    </citation>
    <scope>NUCLEOTIDE SEQUENCE [LARGE SCALE GENOMIC DNA]</scope>
    <source>
        <strain evidence="2 3">HHB12733</strain>
    </source>
</reference>
<evidence type="ECO:0000313" key="3">
    <source>
        <dbReference type="Proteomes" id="UP000076842"/>
    </source>
</evidence>
<feature type="region of interest" description="Disordered" evidence="1">
    <location>
        <begin position="98"/>
        <end position="212"/>
    </location>
</feature>